<evidence type="ECO:0000313" key="2">
    <source>
        <dbReference type="EMBL" id="ACY18167.1"/>
    </source>
</evidence>
<evidence type="ECO:0000313" key="3">
    <source>
        <dbReference type="Proteomes" id="UP000001880"/>
    </source>
</evidence>
<dbReference type="PANTHER" id="PTHR38011">
    <property type="entry name" value="DIHYDROFOLATE REDUCTASE FAMILY PROTEIN (AFU_ORTHOLOGUE AFUA_8G06820)"/>
    <property type="match status" value="1"/>
</dbReference>
<dbReference type="GO" id="GO:0009231">
    <property type="term" value="P:riboflavin biosynthetic process"/>
    <property type="evidence" value="ECO:0007669"/>
    <property type="project" value="InterPro"/>
</dbReference>
<dbReference type="InterPro" id="IPR024072">
    <property type="entry name" value="DHFR-like_dom_sf"/>
</dbReference>
<dbReference type="Gene3D" id="3.40.430.10">
    <property type="entry name" value="Dihydrofolate Reductase, subunit A"/>
    <property type="match status" value="1"/>
</dbReference>
<organism evidence="2 3">
    <name type="scientific">Haliangium ochraceum (strain DSM 14365 / JCM 11303 / SMP-2)</name>
    <dbReference type="NCBI Taxonomy" id="502025"/>
    <lineage>
        <taxon>Bacteria</taxon>
        <taxon>Pseudomonadati</taxon>
        <taxon>Myxococcota</taxon>
        <taxon>Polyangia</taxon>
        <taxon>Haliangiales</taxon>
        <taxon>Kofleriaceae</taxon>
        <taxon>Haliangium</taxon>
    </lineage>
</organism>
<dbReference type="InterPro" id="IPR050765">
    <property type="entry name" value="Riboflavin_Biosynth_HTPR"/>
</dbReference>
<sequence length="179" mass="19653">MSKLIYDVAVTVDGFIAREDGNTEGFAADGPVVEDYFARLQGYGSVVMGRKTYEYGYDYGLVPGARAYPHMEHYIFSSSLRFADDSEVAVHVLAEDPLATVRRLKDEAEADIYLCGGGALAGALLEGGLIDQLVLKRNPLLFGRGVPLFGASRRDIKLALVDSQRYDSGVVLQRYDLVY</sequence>
<accession>D0LGE2</accession>
<dbReference type="Proteomes" id="UP000001880">
    <property type="component" value="Chromosome"/>
</dbReference>
<dbReference type="KEGG" id="hoh:Hoch_5690"/>
<dbReference type="HOGENOM" id="CLU_043966_4_0_7"/>
<dbReference type="eggNOG" id="COG0262">
    <property type="taxonomic scope" value="Bacteria"/>
</dbReference>
<name>D0LGE2_HALO1</name>
<dbReference type="SUPFAM" id="SSF53597">
    <property type="entry name" value="Dihydrofolate reductase-like"/>
    <property type="match status" value="1"/>
</dbReference>
<proteinExistence type="predicted"/>
<dbReference type="Pfam" id="PF01872">
    <property type="entry name" value="RibD_C"/>
    <property type="match status" value="1"/>
</dbReference>
<dbReference type="AlphaFoldDB" id="D0LGE2"/>
<protein>
    <submittedName>
        <fullName evidence="2">Bifunctional deaminase-reductase domain protein</fullName>
    </submittedName>
</protein>
<dbReference type="STRING" id="502025.Hoch_5690"/>
<gene>
    <name evidence="2" type="ordered locus">Hoch_5690</name>
</gene>
<evidence type="ECO:0000259" key="1">
    <source>
        <dbReference type="Pfam" id="PF01872"/>
    </source>
</evidence>
<dbReference type="RefSeq" id="WP_012830759.1">
    <property type="nucleotide sequence ID" value="NC_013440.1"/>
</dbReference>
<dbReference type="GO" id="GO:0008703">
    <property type="term" value="F:5-amino-6-(5-phosphoribosylamino)uracil reductase activity"/>
    <property type="evidence" value="ECO:0007669"/>
    <property type="project" value="InterPro"/>
</dbReference>
<keyword evidence="3" id="KW-1185">Reference proteome</keyword>
<dbReference type="PANTHER" id="PTHR38011:SF11">
    <property type="entry name" value="2,5-DIAMINO-6-RIBOSYLAMINO-4(3H)-PYRIMIDINONE 5'-PHOSPHATE REDUCTASE"/>
    <property type="match status" value="1"/>
</dbReference>
<dbReference type="InterPro" id="IPR002734">
    <property type="entry name" value="RibDG_C"/>
</dbReference>
<dbReference type="OrthoDB" id="2313602at2"/>
<feature type="domain" description="Bacterial bifunctional deaminase-reductase C-terminal" evidence="1">
    <location>
        <begin position="3"/>
        <end position="172"/>
    </location>
</feature>
<reference evidence="2 3" key="1">
    <citation type="journal article" date="2010" name="Stand. Genomic Sci.">
        <title>Complete genome sequence of Haliangium ochraceum type strain (SMP-2).</title>
        <authorList>
            <consortium name="US DOE Joint Genome Institute (JGI-PGF)"/>
            <person name="Ivanova N."/>
            <person name="Daum C."/>
            <person name="Lang E."/>
            <person name="Abt B."/>
            <person name="Kopitz M."/>
            <person name="Saunders E."/>
            <person name="Lapidus A."/>
            <person name="Lucas S."/>
            <person name="Glavina Del Rio T."/>
            <person name="Nolan M."/>
            <person name="Tice H."/>
            <person name="Copeland A."/>
            <person name="Cheng J.F."/>
            <person name="Chen F."/>
            <person name="Bruce D."/>
            <person name="Goodwin L."/>
            <person name="Pitluck S."/>
            <person name="Mavromatis K."/>
            <person name="Pati A."/>
            <person name="Mikhailova N."/>
            <person name="Chen A."/>
            <person name="Palaniappan K."/>
            <person name="Land M."/>
            <person name="Hauser L."/>
            <person name="Chang Y.J."/>
            <person name="Jeffries C.D."/>
            <person name="Detter J.C."/>
            <person name="Brettin T."/>
            <person name="Rohde M."/>
            <person name="Goker M."/>
            <person name="Bristow J."/>
            <person name="Markowitz V."/>
            <person name="Eisen J.A."/>
            <person name="Hugenholtz P."/>
            <person name="Kyrpides N.C."/>
            <person name="Klenk H.P."/>
        </authorList>
    </citation>
    <scope>NUCLEOTIDE SEQUENCE [LARGE SCALE GENOMIC DNA]</scope>
    <source>
        <strain evidence="3">DSM 14365 / CIP 107738 / JCM 11303 / AJ 13395 / SMP-2</strain>
    </source>
</reference>
<dbReference type="EMBL" id="CP001804">
    <property type="protein sequence ID" value="ACY18167.1"/>
    <property type="molecule type" value="Genomic_DNA"/>
</dbReference>